<proteinExistence type="predicted"/>
<organism evidence="1 2">
    <name type="scientific">Limosa lapponica baueri</name>
    <dbReference type="NCBI Taxonomy" id="1758121"/>
    <lineage>
        <taxon>Eukaryota</taxon>
        <taxon>Metazoa</taxon>
        <taxon>Chordata</taxon>
        <taxon>Craniata</taxon>
        <taxon>Vertebrata</taxon>
        <taxon>Euteleostomi</taxon>
        <taxon>Archelosauria</taxon>
        <taxon>Archosauria</taxon>
        <taxon>Dinosauria</taxon>
        <taxon>Saurischia</taxon>
        <taxon>Theropoda</taxon>
        <taxon>Coelurosauria</taxon>
        <taxon>Aves</taxon>
        <taxon>Neognathae</taxon>
        <taxon>Neoaves</taxon>
        <taxon>Charadriiformes</taxon>
        <taxon>Scolopacidae</taxon>
        <taxon>Limosa</taxon>
    </lineage>
</organism>
<name>A0A2I0UIX7_LIMLA</name>
<evidence type="ECO:0000313" key="2">
    <source>
        <dbReference type="Proteomes" id="UP000233556"/>
    </source>
</evidence>
<dbReference type="EMBL" id="KZ505732">
    <property type="protein sequence ID" value="PKU46003.1"/>
    <property type="molecule type" value="Genomic_DNA"/>
</dbReference>
<sequence>MARVQCSTFHRDDNKKFTDFKRKLSEPNIQPIKCWFINTKLFPRKCADFAQLPNEMQAGLEIFIVSWLDHSPSFLRDLPGPQAPSQGYAGGETGCPWLGREYSSLGKNWLEGRAQSVVVNGVKSSRRPVTSGVPQVSVLGPVLSNIFTNDLDERIECTLSKFADDDKFSGNVKLLEGRKALQRDLDRWAEARGMRINKAECRVLPLGHTNPMQRYRPVEEWLESCLAEKDLGVLVNSRLNVSQQCARVAKKADSILACIRNSVTECVSASPCSSPLTIFMAHYWTQSSISLSVLYRGAQRCAGLCLMQPRKTLVSFLDIDSWIVETEYSEYLDFDYCGSWDRKPLMD</sequence>
<reference evidence="2" key="2">
    <citation type="submission" date="2017-12" db="EMBL/GenBank/DDBJ databases">
        <title>Genome sequence of the Bar-tailed Godwit (Limosa lapponica baueri).</title>
        <authorList>
            <person name="Lima N.C.B."/>
            <person name="Parody-Merino A.M."/>
            <person name="Battley P.F."/>
            <person name="Fidler A.E."/>
            <person name="Prosdocimi F."/>
        </authorList>
    </citation>
    <scope>NUCLEOTIDE SEQUENCE [LARGE SCALE GENOMIC DNA]</scope>
</reference>
<dbReference type="PANTHER" id="PTHR33332">
    <property type="entry name" value="REVERSE TRANSCRIPTASE DOMAIN-CONTAINING PROTEIN"/>
    <property type="match status" value="1"/>
</dbReference>
<protein>
    <submittedName>
        <fullName evidence="1">Uncharacterized protein</fullName>
    </submittedName>
</protein>
<dbReference type="OrthoDB" id="1418194at2759"/>
<reference evidence="2" key="1">
    <citation type="submission" date="2017-11" db="EMBL/GenBank/DDBJ databases">
        <authorList>
            <person name="Lima N.C."/>
            <person name="Parody-Merino A.M."/>
            <person name="Battley P.F."/>
            <person name="Fidler A.E."/>
            <person name="Prosdocimi F."/>
        </authorList>
    </citation>
    <scope>NUCLEOTIDE SEQUENCE [LARGE SCALE GENOMIC DNA]</scope>
</reference>
<dbReference type="AlphaFoldDB" id="A0A2I0UIX7"/>
<evidence type="ECO:0000313" key="1">
    <source>
        <dbReference type="EMBL" id="PKU46003.1"/>
    </source>
</evidence>
<accession>A0A2I0UIX7</accession>
<keyword evidence="2" id="KW-1185">Reference proteome</keyword>
<gene>
    <name evidence="1" type="ORF">llap_3704</name>
</gene>
<dbReference type="Proteomes" id="UP000233556">
    <property type="component" value="Unassembled WGS sequence"/>
</dbReference>